<dbReference type="NCBIfam" id="TIGR00290">
    <property type="entry name" value="MJ0570_dom"/>
    <property type="match status" value="1"/>
</dbReference>
<evidence type="ECO:0000313" key="2">
    <source>
        <dbReference type="EMBL" id="GAH61674.1"/>
    </source>
</evidence>
<dbReference type="PANTHER" id="PTHR12196:SF2">
    <property type="entry name" value="DIPHTHINE--AMMONIA LIGASE"/>
    <property type="match status" value="1"/>
</dbReference>
<comment type="caution">
    <text evidence="2">The sequence shown here is derived from an EMBL/GenBank/DDBJ whole genome shotgun (WGS) entry which is preliminary data.</text>
</comment>
<dbReference type="AlphaFoldDB" id="X1I6E5"/>
<accession>X1I6E5</accession>
<dbReference type="EMBL" id="BARU01017698">
    <property type="protein sequence ID" value="GAH61674.1"/>
    <property type="molecule type" value="Genomic_DNA"/>
</dbReference>
<dbReference type="PIRSF" id="PIRSF039123">
    <property type="entry name" value="Diphthamide_synthase"/>
    <property type="match status" value="1"/>
</dbReference>
<organism evidence="2">
    <name type="scientific">marine sediment metagenome</name>
    <dbReference type="NCBI Taxonomy" id="412755"/>
    <lineage>
        <taxon>unclassified sequences</taxon>
        <taxon>metagenomes</taxon>
        <taxon>ecological metagenomes</taxon>
    </lineage>
</organism>
<dbReference type="SUPFAM" id="SSF52402">
    <property type="entry name" value="Adenine nucleotide alpha hydrolases-like"/>
    <property type="match status" value="1"/>
</dbReference>
<sequence length="220" mass="25614">MKALVSWSGGKETSLACYRVMHRKGIEVKYFLNMVSVDGKHSRTHGVSSRLLKIQAEAIGIPIVQRRATWKSYERVFKKAVLELKTRGIDTGIFGDIDLQEHRDWIERVCKDAGIRPILPLWKERREELLKEFIDAGFKAMVVSCRADLLGKEWLGRQINEDFIEDLKRAKNIDLCGENGEYHTFVYDGPIFEKPVKFITDKKLLKDKHRFLELKLKNEH</sequence>
<dbReference type="Gene3D" id="3.40.50.620">
    <property type="entry name" value="HUPs"/>
    <property type="match status" value="1"/>
</dbReference>
<dbReference type="InterPro" id="IPR002761">
    <property type="entry name" value="Diphthami_syn_dom"/>
</dbReference>
<reference evidence="2" key="1">
    <citation type="journal article" date="2014" name="Front. Microbiol.">
        <title>High frequency of phylogenetically diverse reductive dehalogenase-homologous genes in deep subseafloor sedimentary metagenomes.</title>
        <authorList>
            <person name="Kawai M."/>
            <person name="Futagami T."/>
            <person name="Toyoda A."/>
            <person name="Takaki Y."/>
            <person name="Nishi S."/>
            <person name="Hori S."/>
            <person name="Arai W."/>
            <person name="Tsubouchi T."/>
            <person name="Morono Y."/>
            <person name="Uchiyama I."/>
            <person name="Ito T."/>
            <person name="Fujiyama A."/>
            <person name="Inagaki F."/>
            <person name="Takami H."/>
        </authorList>
    </citation>
    <scope>NUCLEOTIDE SEQUENCE</scope>
    <source>
        <strain evidence="2">Expedition CK06-06</strain>
    </source>
</reference>
<dbReference type="GO" id="GO:0017183">
    <property type="term" value="P:protein histidyl modification to diphthamide"/>
    <property type="evidence" value="ECO:0007669"/>
    <property type="project" value="TreeGrafter"/>
</dbReference>
<evidence type="ECO:0000259" key="1">
    <source>
        <dbReference type="Pfam" id="PF01902"/>
    </source>
</evidence>
<dbReference type="CDD" id="cd01994">
    <property type="entry name" value="AANH_PF0828-like"/>
    <property type="match status" value="1"/>
</dbReference>
<dbReference type="Gene3D" id="3.90.1490.10">
    <property type="entry name" value="putative n-type atp pyrophosphatase, domain 2"/>
    <property type="match status" value="1"/>
</dbReference>
<dbReference type="InterPro" id="IPR014729">
    <property type="entry name" value="Rossmann-like_a/b/a_fold"/>
</dbReference>
<dbReference type="GO" id="GO:0017178">
    <property type="term" value="F:diphthine-ammonia ligase activity"/>
    <property type="evidence" value="ECO:0007669"/>
    <property type="project" value="TreeGrafter"/>
</dbReference>
<dbReference type="InterPro" id="IPR030662">
    <property type="entry name" value="DPH6/MJ0570"/>
</dbReference>
<name>X1I6E5_9ZZZZ</name>
<gene>
    <name evidence="2" type="ORF">S03H2_29332</name>
</gene>
<proteinExistence type="predicted"/>
<dbReference type="Pfam" id="PF01902">
    <property type="entry name" value="Diphthami_syn_2"/>
    <property type="match status" value="1"/>
</dbReference>
<protein>
    <recommendedName>
        <fullName evidence="1">Diphthamide synthase domain-containing protein</fullName>
    </recommendedName>
</protein>
<feature type="domain" description="Diphthamide synthase" evidence="1">
    <location>
        <begin position="1"/>
        <end position="216"/>
    </location>
</feature>
<dbReference type="PANTHER" id="PTHR12196">
    <property type="entry name" value="DOMAIN OF UNKNOWN FUNCTION 71 DUF71 -CONTAINING PROTEIN"/>
    <property type="match status" value="1"/>
</dbReference>